<keyword evidence="3" id="KW-1185">Reference proteome</keyword>
<sequence>MREEAKLLLRYSDSFSVGSLSLAIFGVHTLARVTSNKLSQYCFMTENATFVWNFVTICEMFVLSLVASLLLASLRNAMFGSYRLLKTQSSLRNTEESELGDHEIGIEFSSNDLGSFVVVLTIAFAPYLAFLHLTPFLLML</sequence>
<accession>A0A0C2C496</accession>
<keyword evidence="1" id="KW-1133">Transmembrane helix</keyword>
<dbReference type="AlphaFoldDB" id="A0A0C2C496"/>
<dbReference type="Proteomes" id="UP000054047">
    <property type="component" value="Unassembled WGS sequence"/>
</dbReference>
<organism evidence="2 3">
    <name type="scientific">Ancylostoma duodenale</name>
    <dbReference type="NCBI Taxonomy" id="51022"/>
    <lineage>
        <taxon>Eukaryota</taxon>
        <taxon>Metazoa</taxon>
        <taxon>Ecdysozoa</taxon>
        <taxon>Nematoda</taxon>
        <taxon>Chromadorea</taxon>
        <taxon>Rhabditida</taxon>
        <taxon>Rhabditina</taxon>
        <taxon>Rhabditomorpha</taxon>
        <taxon>Strongyloidea</taxon>
        <taxon>Ancylostomatidae</taxon>
        <taxon>Ancylostomatinae</taxon>
        <taxon>Ancylostoma</taxon>
    </lineage>
</organism>
<proteinExistence type="predicted"/>
<keyword evidence="1" id="KW-0472">Membrane</keyword>
<reference evidence="2 3" key="1">
    <citation type="submission" date="2013-12" db="EMBL/GenBank/DDBJ databases">
        <title>Draft genome of the parsitic nematode Ancylostoma duodenale.</title>
        <authorList>
            <person name="Mitreva M."/>
        </authorList>
    </citation>
    <scope>NUCLEOTIDE SEQUENCE [LARGE SCALE GENOMIC DNA]</scope>
    <source>
        <strain evidence="2 3">Zhejiang</strain>
    </source>
</reference>
<evidence type="ECO:0000313" key="2">
    <source>
        <dbReference type="EMBL" id="KIH44477.1"/>
    </source>
</evidence>
<dbReference type="EMBL" id="KN777489">
    <property type="protein sequence ID" value="KIH44477.1"/>
    <property type="molecule type" value="Genomic_DNA"/>
</dbReference>
<evidence type="ECO:0000256" key="1">
    <source>
        <dbReference type="SAM" id="Phobius"/>
    </source>
</evidence>
<name>A0A0C2C496_9BILA</name>
<feature type="transmembrane region" description="Helical" evidence="1">
    <location>
        <begin position="51"/>
        <end position="74"/>
    </location>
</feature>
<gene>
    <name evidence="2" type="ORF">ANCDUO_25497</name>
</gene>
<keyword evidence="1" id="KW-0812">Transmembrane</keyword>
<dbReference type="OrthoDB" id="5839715at2759"/>
<protein>
    <submittedName>
        <fullName evidence="2">Uncharacterized protein</fullName>
    </submittedName>
</protein>
<evidence type="ECO:0000313" key="3">
    <source>
        <dbReference type="Proteomes" id="UP000054047"/>
    </source>
</evidence>
<feature type="transmembrane region" description="Helical" evidence="1">
    <location>
        <begin position="116"/>
        <end position="138"/>
    </location>
</feature>